<protein>
    <recommendedName>
        <fullName evidence="4">Chromosome partition protein Smc</fullName>
    </recommendedName>
</protein>
<keyword evidence="3" id="KW-1185">Reference proteome</keyword>
<feature type="coiled-coil region" evidence="1">
    <location>
        <begin position="56"/>
        <end position="105"/>
    </location>
</feature>
<keyword evidence="1" id="KW-0175">Coiled coil</keyword>
<evidence type="ECO:0000313" key="3">
    <source>
        <dbReference type="Proteomes" id="UP000316304"/>
    </source>
</evidence>
<dbReference type="Proteomes" id="UP000316304">
    <property type="component" value="Unassembled WGS sequence"/>
</dbReference>
<evidence type="ECO:0008006" key="4">
    <source>
        <dbReference type="Google" id="ProtNLM"/>
    </source>
</evidence>
<organism evidence="2 3">
    <name type="scientific">Novipirellula galeiformis</name>
    <dbReference type="NCBI Taxonomy" id="2528004"/>
    <lineage>
        <taxon>Bacteria</taxon>
        <taxon>Pseudomonadati</taxon>
        <taxon>Planctomycetota</taxon>
        <taxon>Planctomycetia</taxon>
        <taxon>Pirellulales</taxon>
        <taxon>Pirellulaceae</taxon>
        <taxon>Novipirellula</taxon>
    </lineage>
</organism>
<dbReference type="EMBL" id="SJPT01000006">
    <property type="protein sequence ID" value="TWU21629.1"/>
    <property type="molecule type" value="Genomic_DNA"/>
</dbReference>
<accession>A0A5C6CFZ5</accession>
<dbReference type="AlphaFoldDB" id="A0A5C6CFZ5"/>
<name>A0A5C6CFZ5_9BACT</name>
<evidence type="ECO:0000313" key="2">
    <source>
        <dbReference type="EMBL" id="TWU21629.1"/>
    </source>
</evidence>
<proteinExistence type="predicted"/>
<reference evidence="2 3" key="1">
    <citation type="submission" date="2019-02" db="EMBL/GenBank/DDBJ databases">
        <title>Deep-cultivation of Planctomycetes and their phenomic and genomic characterization uncovers novel biology.</title>
        <authorList>
            <person name="Wiegand S."/>
            <person name="Jogler M."/>
            <person name="Boedeker C."/>
            <person name="Pinto D."/>
            <person name="Vollmers J."/>
            <person name="Rivas-Marin E."/>
            <person name="Kohn T."/>
            <person name="Peeters S.H."/>
            <person name="Heuer A."/>
            <person name="Rast P."/>
            <person name="Oberbeckmann S."/>
            <person name="Bunk B."/>
            <person name="Jeske O."/>
            <person name="Meyerdierks A."/>
            <person name="Storesund J.E."/>
            <person name="Kallscheuer N."/>
            <person name="Luecker S."/>
            <person name="Lage O.M."/>
            <person name="Pohl T."/>
            <person name="Merkel B.J."/>
            <person name="Hornburger P."/>
            <person name="Mueller R.-W."/>
            <person name="Bruemmer F."/>
            <person name="Labrenz M."/>
            <person name="Spormann A.M."/>
            <person name="Op Den Camp H."/>
            <person name="Overmann J."/>
            <person name="Amann R."/>
            <person name="Jetten M.S.M."/>
            <person name="Mascher T."/>
            <person name="Medema M.H."/>
            <person name="Devos D.P."/>
            <person name="Kaster A.-K."/>
            <person name="Ovreas L."/>
            <person name="Rohde M."/>
            <person name="Galperin M.Y."/>
            <person name="Jogler C."/>
        </authorList>
    </citation>
    <scope>NUCLEOTIDE SEQUENCE [LARGE SCALE GENOMIC DNA]</scope>
    <source>
        <strain evidence="2 3">Pla52o</strain>
    </source>
</reference>
<dbReference type="RefSeq" id="WP_146595923.1">
    <property type="nucleotide sequence ID" value="NZ_SJPT01000006.1"/>
</dbReference>
<evidence type="ECO:0000256" key="1">
    <source>
        <dbReference type="SAM" id="Coils"/>
    </source>
</evidence>
<comment type="caution">
    <text evidence="2">The sequence shown here is derived from an EMBL/GenBank/DDBJ whole genome shotgun (WGS) entry which is preliminary data.</text>
</comment>
<sequence length="165" mass="19027">MSTSNVRNIDSLAALHSGMLRLAHDWDNTVQELSSFVQRAEEHFSQTQPRYWRRQTQLAERELNEAKDNLARKRASIRIEDRPAASEAVARVQKAERRLRVCEDKTRQLRSWANEVAKACDGLRGPLADVHEHCDTILPQAARELATLIDQLRQYAEQARQRDSL</sequence>
<gene>
    <name evidence="2" type="ORF">Pla52o_38160</name>
</gene>
<dbReference type="OrthoDB" id="267234at2"/>